<dbReference type="PANTHER" id="PTHR45779:SF7">
    <property type="entry name" value="PEPTIDYLPROLYL ISOMERASE"/>
    <property type="match status" value="1"/>
</dbReference>
<evidence type="ECO:0000256" key="4">
    <source>
        <dbReference type="ARBA" id="ARBA00023235"/>
    </source>
</evidence>
<dbReference type="CDD" id="cd20557">
    <property type="entry name" value="CYCLIN_ScPCL1-like"/>
    <property type="match status" value="1"/>
</dbReference>
<organism evidence="8">
    <name type="scientific">Mucor ambiguus</name>
    <dbReference type="NCBI Taxonomy" id="91626"/>
    <lineage>
        <taxon>Eukaryota</taxon>
        <taxon>Fungi</taxon>
        <taxon>Fungi incertae sedis</taxon>
        <taxon>Mucoromycota</taxon>
        <taxon>Mucoromycotina</taxon>
        <taxon>Mucoromycetes</taxon>
        <taxon>Mucorales</taxon>
        <taxon>Mucorineae</taxon>
        <taxon>Mucoraceae</taxon>
        <taxon>Mucor</taxon>
    </lineage>
</organism>
<keyword evidence="9" id="KW-1185">Reference proteome</keyword>
<evidence type="ECO:0000259" key="7">
    <source>
        <dbReference type="PROSITE" id="PS50059"/>
    </source>
</evidence>
<dbReference type="Proteomes" id="UP000053815">
    <property type="component" value="Unassembled WGS sequence"/>
</dbReference>
<feature type="domain" description="PPIase FKBP-type" evidence="7">
    <location>
        <begin position="260"/>
        <end position="349"/>
    </location>
</feature>
<dbReference type="InterPro" id="IPR046357">
    <property type="entry name" value="PPIase_dom_sf"/>
</dbReference>
<keyword evidence="3 5" id="KW-0697">Rotamase</keyword>
<reference evidence="8" key="1">
    <citation type="submission" date="2014-09" db="EMBL/GenBank/DDBJ databases">
        <title>Draft genome sequence of an oleaginous Mucoromycotina fungus Mucor ambiguus NBRC6742.</title>
        <authorList>
            <person name="Takeda I."/>
            <person name="Yamane N."/>
            <person name="Morita T."/>
            <person name="Tamano K."/>
            <person name="Machida M."/>
            <person name="Baker S."/>
            <person name="Koike H."/>
        </authorList>
    </citation>
    <scope>NUCLEOTIDE SEQUENCE</scope>
    <source>
        <strain evidence="8">NBRC 6742</strain>
    </source>
</reference>
<name>A0A0C9MHE2_9FUNG</name>
<dbReference type="InterPro" id="IPR036915">
    <property type="entry name" value="Cyclin-like_sf"/>
</dbReference>
<dbReference type="SUPFAM" id="SSF54534">
    <property type="entry name" value="FKBP-like"/>
    <property type="match status" value="1"/>
</dbReference>
<keyword evidence="6" id="KW-0812">Transmembrane</keyword>
<dbReference type="InterPro" id="IPR044609">
    <property type="entry name" value="FKBP2/11"/>
</dbReference>
<evidence type="ECO:0000313" key="8">
    <source>
        <dbReference type="EMBL" id="GAN02542.1"/>
    </source>
</evidence>
<evidence type="ECO:0000313" key="9">
    <source>
        <dbReference type="Proteomes" id="UP000053815"/>
    </source>
</evidence>
<evidence type="ECO:0000256" key="5">
    <source>
        <dbReference type="PROSITE-ProRule" id="PRU00277"/>
    </source>
</evidence>
<dbReference type="GO" id="GO:0005783">
    <property type="term" value="C:endoplasmic reticulum"/>
    <property type="evidence" value="ECO:0007669"/>
    <property type="project" value="TreeGrafter"/>
</dbReference>
<dbReference type="PROSITE" id="PS50059">
    <property type="entry name" value="FKBP_PPIASE"/>
    <property type="match status" value="1"/>
</dbReference>
<dbReference type="STRING" id="91626.A0A0C9MHE2"/>
<evidence type="ECO:0000256" key="3">
    <source>
        <dbReference type="ARBA" id="ARBA00023110"/>
    </source>
</evidence>
<evidence type="ECO:0000256" key="1">
    <source>
        <dbReference type="ARBA" id="ARBA00000971"/>
    </source>
</evidence>
<dbReference type="PANTHER" id="PTHR45779">
    <property type="entry name" value="PEPTIDYLPROLYL ISOMERASE"/>
    <property type="match status" value="1"/>
</dbReference>
<dbReference type="Gene3D" id="3.10.50.40">
    <property type="match status" value="1"/>
</dbReference>
<evidence type="ECO:0000256" key="2">
    <source>
        <dbReference type="ARBA" id="ARBA00013194"/>
    </source>
</evidence>
<gene>
    <name evidence="8" type="ORF">MAM1_0023d01986</name>
</gene>
<protein>
    <recommendedName>
        <fullName evidence="2 5">peptidylprolyl isomerase</fullName>
        <ecNumber evidence="2 5">5.2.1.8</ecNumber>
    </recommendedName>
</protein>
<dbReference type="GO" id="GO:0003755">
    <property type="term" value="F:peptidyl-prolyl cis-trans isomerase activity"/>
    <property type="evidence" value="ECO:0007669"/>
    <property type="project" value="UniProtKB-KW"/>
</dbReference>
<dbReference type="AlphaFoldDB" id="A0A0C9MHE2"/>
<sequence length="411" mass="45952">MIHSNNNTDITSSSKNDERTVERIIPLPSVLIDFIAMTLCDLMPPKQMSVRRRQSLPVNISQQPIMPELVFFIQKITFQGGIDCRTALVALIYLERAKVNLPKGAVGGYDTCHRMFLASVLIASKFLRDNHCHRHMASIPSTWLHYYSYYYCSNNTSATTTLSNLTNRHLANLCGGFFPLHEINQLERAFLKLLNYQCWVTDQNIEQFVLDHRVDFSFSLVFAVGFIASALALKEPPTQLQVGIRKKIPAEKCLVKSTIGDSLSMHYTGTLFDTGVKFDSSLDRDEPFVFRLGMGQVIQGWDQGLLNMCIGEKRKLVIPPSMGYGDRGAGGVIPPGATLVFEVELLDIKKPAIKPFTGGDDDEQLISFTSPSFLISTAVIIGLFFIVFKMAKKQDIVEAKKAATAEIKEKK</sequence>
<dbReference type="InterPro" id="IPR001179">
    <property type="entry name" value="PPIase_FKBP_dom"/>
</dbReference>
<keyword evidence="4 5" id="KW-0413">Isomerase</keyword>
<dbReference type="Gene3D" id="1.10.472.10">
    <property type="entry name" value="Cyclin-like"/>
    <property type="match status" value="2"/>
</dbReference>
<keyword evidence="6" id="KW-1133">Transmembrane helix</keyword>
<comment type="catalytic activity">
    <reaction evidence="1 5">
        <text>[protein]-peptidylproline (omega=180) = [protein]-peptidylproline (omega=0)</text>
        <dbReference type="Rhea" id="RHEA:16237"/>
        <dbReference type="Rhea" id="RHEA-COMP:10747"/>
        <dbReference type="Rhea" id="RHEA-COMP:10748"/>
        <dbReference type="ChEBI" id="CHEBI:83833"/>
        <dbReference type="ChEBI" id="CHEBI:83834"/>
        <dbReference type="EC" id="5.2.1.8"/>
    </reaction>
</comment>
<feature type="transmembrane region" description="Helical" evidence="6">
    <location>
        <begin position="373"/>
        <end position="391"/>
    </location>
</feature>
<dbReference type="Pfam" id="PF00254">
    <property type="entry name" value="FKBP_C"/>
    <property type="match status" value="1"/>
</dbReference>
<dbReference type="EC" id="5.2.1.8" evidence="2 5"/>
<keyword evidence="6" id="KW-0472">Membrane</keyword>
<dbReference type="OrthoDB" id="1902587at2759"/>
<evidence type="ECO:0000256" key="6">
    <source>
        <dbReference type="SAM" id="Phobius"/>
    </source>
</evidence>
<accession>A0A0C9MHE2</accession>
<proteinExistence type="predicted"/>
<dbReference type="EMBL" id="DF836312">
    <property type="protein sequence ID" value="GAN02542.1"/>
    <property type="molecule type" value="Genomic_DNA"/>
</dbReference>
<dbReference type="FunFam" id="3.10.50.40:FF:000006">
    <property type="entry name" value="Peptidyl-prolyl cis-trans isomerase"/>
    <property type="match status" value="1"/>
</dbReference>
<dbReference type="SUPFAM" id="SSF47954">
    <property type="entry name" value="Cyclin-like"/>
    <property type="match status" value="1"/>
</dbReference>